<dbReference type="InterPro" id="IPR012349">
    <property type="entry name" value="Split_barrel_FMN-bd"/>
</dbReference>
<evidence type="ECO:0000313" key="3">
    <source>
        <dbReference type="Proteomes" id="UP000554837"/>
    </source>
</evidence>
<protein>
    <recommendedName>
        <fullName evidence="1">Pyridoxamine 5'-phosphate oxidase Alr4036 family FMN-binding domain-containing protein</fullName>
    </recommendedName>
</protein>
<evidence type="ECO:0000313" key="2">
    <source>
        <dbReference type="EMBL" id="MBB5204506.1"/>
    </source>
</evidence>
<comment type="caution">
    <text evidence="2">The sequence shown here is derived from an EMBL/GenBank/DDBJ whole genome shotgun (WGS) entry which is preliminary data.</text>
</comment>
<evidence type="ECO:0000259" key="1">
    <source>
        <dbReference type="Pfam" id="PF12766"/>
    </source>
</evidence>
<proteinExistence type="predicted"/>
<dbReference type="Proteomes" id="UP000554837">
    <property type="component" value="Unassembled WGS sequence"/>
</dbReference>
<dbReference type="RefSeq" id="WP_138855826.1">
    <property type="nucleotide sequence ID" value="NZ_CP040709.1"/>
</dbReference>
<dbReference type="GO" id="GO:0010181">
    <property type="term" value="F:FMN binding"/>
    <property type="evidence" value="ECO:0007669"/>
    <property type="project" value="InterPro"/>
</dbReference>
<feature type="domain" description="Pyridoxamine 5'-phosphate oxidase Alr4036 family FMN-binding" evidence="1">
    <location>
        <begin position="20"/>
        <end position="106"/>
    </location>
</feature>
<dbReference type="AlphaFoldDB" id="A0A840S677"/>
<sequence>MPLGAAESFDDLAALHAALWVELERCVADKAHGWRVATLATLATRSGDSVDARSIVLREVDAAQQQLIFFTDARSPKAAQLRDTPRAQLVCWCPRLGWQLRAKVVAEVLTEGLAVSSRWARLRLSPAAYDYLSPLPPGSALDGTPPTPLPEQRNHFALVRLQVTELDWLGLRSGGQRRAGFDAAGARWLSP</sequence>
<keyword evidence="3" id="KW-1185">Reference proteome</keyword>
<dbReference type="SUPFAM" id="SSF50475">
    <property type="entry name" value="FMN-binding split barrel"/>
    <property type="match status" value="1"/>
</dbReference>
<dbReference type="Pfam" id="PF12766">
    <property type="entry name" value="Pyridox_oxase_2"/>
    <property type="match status" value="1"/>
</dbReference>
<gene>
    <name evidence="2" type="ORF">HNQ51_001820</name>
</gene>
<dbReference type="InterPro" id="IPR024624">
    <property type="entry name" value="Pyridox_Oxase_Alr4036_FMN-bd"/>
</dbReference>
<organism evidence="2 3">
    <name type="scientific">Inhella inkyongensis</name>
    <dbReference type="NCBI Taxonomy" id="392593"/>
    <lineage>
        <taxon>Bacteria</taxon>
        <taxon>Pseudomonadati</taxon>
        <taxon>Pseudomonadota</taxon>
        <taxon>Betaproteobacteria</taxon>
        <taxon>Burkholderiales</taxon>
        <taxon>Sphaerotilaceae</taxon>
        <taxon>Inhella</taxon>
    </lineage>
</organism>
<dbReference type="OrthoDB" id="9152543at2"/>
<reference evidence="2 3" key="1">
    <citation type="submission" date="2020-08" db="EMBL/GenBank/DDBJ databases">
        <title>Genomic Encyclopedia of Type Strains, Phase IV (KMG-IV): sequencing the most valuable type-strain genomes for metagenomic binning, comparative biology and taxonomic classification.</title>
        <authorList>
            <person name="Goeker M."/>
        </authorList>
    </citation>
    <scope>NUCLEOTIDE SEQUENCE [LARGE SCALE GENOMIC DNA]</scope>
    <source>
        <strain evidence="2 3">DSM 23958</strain>
    </source>
</reference>
<dbReference type="Gene3D" id="2.30.110.10">
    <property type="entry name" value="Electron Transport, Fmn-binding Protein, Chain A"/>
    <property type="match status" value="1"/>
</dbReference>
<accession>A0A840S677</accession>
<dbReference type="EMBL" id="JACHHO010000002">
    <property type="protein sequence ID" value="MBB5204506.1"/>
    <property type="molecule type" value="Genomic_DNA"/>
</dbReference>
<name>A0A840S677_9BURK</name>